<accession>A0A3Q7F1Q0</accession>
<dbReference type="AlphaFoldDB" id="A0A3Q7F1Q0"/>
<evidence type="ECO:0000313" key="1">
    <source>
        <dbReference type="EnsemblPlants" id="Solyc02g070055.1.1"/>
    </source>
</evidence>
<protein>
    <submittedName>
        <fullName evidence="1">Uncharacterized protein</fullName>
    </submittedName>
</protein>
<dbReference type="EnsemblPlants" id="Solyc02g070055.1.1">
    <property type="protein sequence ID" value="Solyc02g070055.1.1"/>
    <property type="gene ID" value="Solyc02g070055.1"/>
</dbReference>
<sequence length="91" mass="10847">MRPQCPLLFPLYYSKKSYTRNLQAQQSITYKTLITIEQYTCLVSALMQQPFDCPSDEVVYYRDSENTFDQLDFILNDFYRVDRMGSDFVKT</sequence>
<dbReference type="Proteomes" id="UP000004994">
    <property type="component" value="Chromosome 2"/>
</dbReference>
<dbReference type="Gramene" id="Solyc02g070055.1.1">
    <property type="protein sequence ID" value="Solyc02g070055.1.1"/>
    <property type="gene ID" value="Solyc02g070055.1"/>
</dbReference>
<keyword evidence="2" id="KW-1185">Reference proteome</keyword>
<proteinExistence type="predicted"/>
<name>A0A3Q7F1Q0_SOLLC</name>
<reference evidence="1" key="2">
    <citation type="submission" date="2019-01" db="UniProtKB">
        <authorList>
            <consortium name="EnsemblPlants"/>
        </authorList>
    </citation>
    <scope>IDENTIFICATION</scope>
    <source>
        <strain evidence="1">cv. Heinz 1706</strain>
    </source>
</reference>
<reference evidence="1" key="1">
    <citation type="journal article" date="2012" name="Nature">
        <title>The tomato genome sequence provides insights into fleshy fruit evolution.</title>
        <authorList>
            <consortium name="Tomato Genome Consortium"/>
        </authorList>
    </citation>
    <scope>NUCLEOTIDE SEQUENCE [LARGE SCALE GENOMIC DNA]</scope>
    <source>
        <strain evidence="1">cv. Heinz 1706</strain>
    </source>
</reference>
<dbReference type="InParanoid" id="A0A3Q7F1Q0"/>
<organism evidence="1">
    <name type="scientific">Solanum lycopersicum</name>
    <name type="common">Tomato</name>
    <name type="synonym">Lycopersicon esculentum</name>
    <dbReference type="NCBI Taxonomy" id="4081"/>
    <lineage>
        <taxon>Eukaryota</taxon>
        <taxon>Viridiplantae</taxon>
        <taxon>Streptophyta</taxon>
        <taxon>Embryophyta</taxon>
        <taxon>Tracheophyta</taxon>
        <taxon>Spermatophyta</taxon>
        <taxon>Magnoliopsida</taxon>
        <taxon>eudicotyledons</taxon>
        <taxon>Gunneridae</taxon>
        <taxon>Pentapetalae</taxon>
        <taxon>asterids</taxon>
        <taxon>lamiids</taxon>
        <taxon>Solanales</taxon>
        <taxon>Solanaceae</taxon>
        <taxon>Solanoideae</taxon>
        <taxon>Solaneae</taxon>
        <taxon>Solanum</taxon>
        <taxon>Solanum subgen. Lycopersicon</taxon>
    </lineage>
</organism>
<evidence type="ECO:0000313" key="2">
    <source>
        <dbReference type="Proteomes" id="UP000004994"/>
    </source>
</evidence>